<evidence type="ECO:0000313" key="3">
    <source>
        <dbReference type="EMBL" id="KNG86299.1"/>
    </source>
</evidence>
<evidence type="ECO:0000313" key="4">
    <source>
        <dbReference type="Proteomes" id="UP000037505"/>
    </source>
</evidence>
<accession>A0A0L1J3G8</accession>
<dbReference type="Gene3D" id="3.50.50.60">
    <property type="entry name" value="FAD/NAD(P)-binding domain"/>
    <property type="match status" value="3"/>
</dbReference>
<comment type="caution">
    <text evidence="3">The sequence shown here is derived from an EMBL/GenBank/DDBJ whole genome shotgun (WGS) entry which is preliminary data.</text>
</comment>
<name>A0A0L1J3G8_ASPN3</name>
<dbReference type="InterPro" id="IPR036188">
    <property type="entry name" value="FAD/NAD-bd_sf"/>
</dbReference>
<keyword evidence="2 3" id="KW-0503">Monooxygenase</keyword>
<evidence type="ECO:0000256" key="2">
    <source>
        <dbReference type="ARBA" id="ARBA00023033"/>
    </source>
</evidence>
<organism evidence="3 4">
    <name type="scientific">Aspergillus nomiae NRRL (strain ATCC 15546 / NRRL 13137 / CBS 260.88 / M93)</name>
    <dbReference type="NCBI Taxonomy" id="1509407"/>
    <lineage>
        <taxon>Eukaryota</taxon>
        <taxon>Fungi</taxon>
        <taxon>Dikarya</taxon>
        <taxon>Ascomycota</taxon>
        <taxon>Pezizomycotina</taxon>
        <taxon>Eurotiomycetes</taxon>
        <taxon>Eurotiomycetidae</taxon>
        <taxon>Eurotiales</taxon>
        <taxon>Aspergillaceae</taxon>
        <taxon>Aspergillus</taxon>
        <taxon>Aspergillus subgen. Circumdati</taxon>
    </lineage>
</organism>
<evidence type="ECO:0000256" key="1">
    <source>
        <dbReference type="ARBA" id="ARBA00001974"/>
    </source>
</evidence>
<dbReference type="RefSeq" id="XP_015407222.1">
    <property type="nucleotide sequence ID" value="XM_015551190.1"/>
</dbReference>
<dbReference type="GO" id="GO:0004497">
    <property type="term" value="F:monooxygenase activity"/>
    <property type="evidence" value="ECO:0007669"/>
    <property type="project" value="UniProtKB-KW"/>
</dbReference>
<proteinExistence type="predicted"/>
<dbReference type="PRINTS" id="PR00411">
    <property type="entry name" value="PNDRDTASEI"/>
</dbReference>
<comment type="cofactor">
    <cofactor evidence="1">
        <name>FAD</name>
        <dbReference type="ChEBI" id="CHEBI:57692"/>
    </cofactor>
</comment>
<dbReference type="PRINTS" id="PR00368">
    <property type="entry name" value="FADPNR"/>
</dbReference>
<gene>
    <name evidence="3" type="ORF">ANOM_005933</name>
</gene>
<dbReference type="InterPro" id="IPR051820">
    <property type="entry name" value="FAD-binding_MO"/>
</dbReference>
<dbReference type="AlphaFoldDB" id="A0A0L1J3G8"/>
<reference evidence="3 4" key="1">
    <citation type="submission" date="2014-06" db="EMBL/GenBank/DDBJ databases">
        <title>The Genome of the Aflatoxigenic Filamentous Fungus Aspergillus nomius.</title>
        <authorList>
            <person name="Moore M.G."/>
            <person name="Shannon B.M."/>
            <person name="Brian M.M."/>
        </authorList>
    </citation>
    <scope>NUCLEOTIDE SEQUENCE [LARGE SCALE GENOMIC DNA]</scope>
    <source>
        <strain evidence="3 4">NRRL 13137</strain>
    </source>
</reference>
<dbReference type="PANTHER" id="PTHR43872:SF1">
    <property type="entry name" value="MONOOXYGENASE, PUTATIVE (AFU_ORTHOLOGUE AFUA_8G02570)-RELATED"/>
    <property type="match status" value="1"/>
</dbReference>
<dbReference type="SUPFAM" id="SSF51905">
    <property type="entry name" value="FAD/NAD(P)-binding domain"/>
    <property type="match status" value="2"/>
</dbReference>
<dbReference type="OrthoDB" id="66881at2759"/>
<keyword evidence="2 3" id="KW-0560">Oxidoreductase</keyword>
<dbReference type="EMBL" id="JNOM01000121">
    <property type="protein sequence ID" value="KNG86299.1"/>
    <property type="molecule type" value="Genomic_DNA"/>
</dbReference>
<keyword evidence="4" id="KW-1185">Reference proteome</keyword>
<dbReference type="Proteomes" id="UP000037505">
    <property type="component" value="Unassembled WGS sequence"/>
</dbReference>
<dbReference type="GeneID" id="26807737"/>
<sequence>MEPARSYDIIIIGAGVAGINTAYRIQTMLPNYSYAILEARDVAGGTWDLFRYPGVRLDTDIHTFGFPWEPYHTDTIMLDGTSIREYINSTAKTHNIDRCIHFNHRLKQLNWDSYKSQWGLTAVHQDREPRFKAKFVIFATGYFDYERPLPAEVPGLSRYKGVVVHPQFWPEDLDYTGKKIAVIGSGSTAISLVPKLAETASAVTMIQRSPSYIVPVPDGGDTWLTRLLPATVSHMFKRYRFMAAMLASYYFCRYFPRLAKFILLRLAGSQLPDHVPLSPHFEPKYDPWDQRLLACPDGDFFRGLHTGKTNIETANIKTVTESSVVLDNGHSVNADIIVTATGLRLQIGGGAQFELDRKPCDIAEKVMWKGMMLQDIPNCFFVLGHLTDASWTLGADASFLLIQRLIKHMETEGIRAAAPRLHGSPGQPTQLWNLNASYMLRGESNVPSAGEKPPWQPRSNYILDYFDDRYGSLDTCMEFSGGYRNGMNGVSEPVKEK</sequence>
<dbReference type="PANTHER" id="PTHR43872">
    <property type="entry name" value="MONOOXYGENASE, PUTATIVE (AFU_ORTHOLOGUE AFUA_8G02570)-RELATED"/>
    <property type="match status" value="1"/>
</dbReference>
<protein>
    <submittedName>
        <fullName evidence="3">Monooxygenase</fullName>
    </submittedName>
</protein>
<dbReference type="Pfam" id="PF13738">
    <property type="entry name" value="Pyr_redox_3"/>
    <property type="match status" value="1"/>
</dbReference>